<keyword evidence="5" id="KW-1185">Reference proteome</keyword>
<gene>
    <name evidence="4" type="ORF">GS597_13190</name>
</gene>
<dbReference type="InterPro" id="IPR011055">
    <property type="entry name" value="Dup_hybrid_motif"/>
</dbReference>
<evidence type="ECO:0000259" key="3">
    <source>
        <dbReference type="Pfam" id="PF01551"/>
    </source>
</evidence>
<keyword evidence="1" id="KW-0732">Signal</keyword>
<evidence type="ECO:0000313" key="5">
    <source>
        <dbReference type="Proteomes" id="UP000607397"/>
    </source>
</evidence>
<evidence type="ECO:0000256" key="2">
    <source>
        <dbReference type="SAM" id="MobiDB-lite"/>
    </source>
</evidence>
<dbReference type="GO" id="GO:0004222">
    <property type="term" value="F:metalloendopeptidase activity"/>
    <property type="evidence" value="ECO:0007669"/>
    <property type="project" value="TreeGrafter"/>
</dbReference>
<dbReference type="InterPro" id="IPR050570">
    <property type="entry name" value="Cell_wall_metabolism_enzyme"/>
</dbReference>
<dbReference type="RefSeq" id="WP_161825923.1">
    <property type="nucleotide sequence ID" value="NZ_WVIC01000026.1"/>
</dbReference>
<dbReference type="Pfam" id="PF01551">
    <property type="entry name" value="Peptidase_M23"/>
    <property type="match status" value="1"/>
</dbReference>
<dbReference type="InterPro" id="IPR016047">
    <property type="entry name" value="M23ase_b-sheet_dom"/>
</dbReference>
<evidence type="ECO:0000313" key="4">
    <source>
        <dbReference type="EMBL" id="NCJ07445.1"/>
    </source>
</evidence>
<dbReference type="Gene3D" id="2.70.70.10">
    <property type="entry name" value="Glucose Permease (Domain IIA)"/>
    <property type="match status" value="1"/>
</dbReference>
<dbReference type="Proteomes" id="UP000607397">
    <property type="component" value="Unassembled WGS sequence"/>
</dbReference>
<comment type="caution">
    <text evidence="4">The sequence shown here is derived from an EMBL/GenBank/DDBJ whole genome shotgun (WGS) entry which is preliminary data.</text>
</comment>
<dbReference type="AlphaFoldDB" id="A0A8K2A8Z9"/>
<dbReference type="PANTHER" id="PTHR21666">
    <property type="entry name" value="PEPTIDASE-RELATED"/>
    <property type="match status" value="1"/>
</dbReference>
<sequence>MRSCQQPERKGWKIILTPSARCIGSGLGLLSLLMPLPVSAIDPLLEAEPEFISPPTNNDLDLAPLDFGADLAPESPVVTPPSQSIEDLPIETRPEPPPTPNTQPLEESYSAPYLDSEDYQLGATTPQPYAPAGQRAGSERVSHCQAVLPSGKELSASLCTPAPTAPIVVRAQTGEEPGQWQAVPRAQLVRPVDARHELWNPQPEVVSLGTQGFAAKPRVFKGANPLRWVMPNGKDMIFPLSIPSPITSAFGWRVHPISGLWRFHSGTDLGAATGTPVLAAFAGEVKVADWQGGYGLTVELKHSQGQHRTLYAHLSEIFVQTGQKVEQGTVIGLVGSTGNSTGPHLHFEVLQQTQDGLIAVDPGAQLETALAQLVRALQTARVPSSSES</sequence>
<dbReference type="CDD" id="cd12797">
    <property type="entry name" value="M23_peptidase"/>
    <property type="match status" value="1"/>
</dbReference>
<dbReference type="PANTHER" id="PTHR21666:SF289">
    <property type="entry name" value="L-ALA--D-GLU ENDOPEPTIDASE"/>
    <property type="match status" value="1"/>
</dbReference>
<feature type="region of interest" description="Disordered" evidence="2">
    <location>
        <begin position="55"/>
        <end position="144"/>
    </location>
</feature>
<organism evidence="4 5">
    <name type="scientific">Petrachloros mirabilis ULC683</name>
    <dbReference type="NCBI Taxonomy" id="2781853"/>
    <lineage>
        <taxon>Bacteria</taxon>
        <taxon>Bacillati</taxon>
        <taxon>Cyanobacteriota</taxon>
        <taxon>Cyanophyceae</taxon>
        <taxon>Synechococcales</taxon>
        <taxon>Petrachlorosaceae</taxon>
        <taxon>Petrachloros</taxon>
        <taxon>Petrachloros mirabilis</taxon>
    </lineage>
</organism>
<protein>
    <submittedName>
        <fullName evidence="4">Peptidoglycan DD-metalloendopeptidase family protein</fullName>
    </submittedName>
</protein>
<dbReference type="EMBL" id="WVIC01000026">
    <property type="protein sequence ID" value="NCJ07445.1"/>
    <property type="molecule type" value="Genomic_DNA"/>
</dbReference>
<dbReference type="SUPFAM" id="SSF51261">
    <property type="entry name" value="Duplicated hybrid motif"/>
    <property type="match status" value="1"/>
</dbReference>
<reference evidence="4" key="1">
    <citation type="submission" date="2019-12" db="EMBL/GenBank/DDBJ databases">
        <title>High-Quality draft genome sequences of three cyanobacteria isolated from the limestone walls of the Old Cathedral of Coimbra.</title>
        <authorList>
            <person name="Tiago I."/>
            <person name="Soares F."/>
            <person name="Portugal A."/>
        </authorList>
    </citation>
    <scope>NUCLEOTIDE SEQUENCE [LARGE SCALE GENOMIC DNA]</scope>
    <source>
        <strain evidence="4">C</strain>
    </source>
</reference>
<evidence type="ECO:0000256" key="1">
    <source>
        <dbReference type="ARBA" id="ARBA00022729"/>
    </source>
</evidence>
<feature type="domain" description="M23ase beta-sheet core" evidence="3">
    <location>
        <begin position="262"/>
        <end position="353"/>
    </location>
</feature>
<name>A0A8K2A8Z9_9CYAN</name>
<proteinExistence type="predicted"/>
<accession>A0A8K2A8Z9</accession>